<dbReference type="GO" id="GO:0002939">
    <property type="term" value="P:tRNA N1-guanine methylation"/>
    <property type="evidence" value="ECO:0007669"/>
    <property type="project" value="TreeGrafter"/>
</dbReference>
<dbReference type="AlphaFoldDB" id="A0A382N638"/>
<dbReference type="PANTHER" id="PTHR46417">
    <property type="entry name" value="TRNA (GUANINE-N(1)-)-METHYLTRANSFERASE"/>
    <property type="match status" value="1"/>
</dbReference>
<dbReference type="InterPro" id="IPR002649">
    <property type="entry name" value="tRNA_m1G_MeTrfase_TrmD"/>
</dbReference>
<dbReference type="InterPro" id="IPR016009">
    <property type="entry name" value="tRNA_MeTrfase_TRMD/TRM10"/>
</dbReference>
<gene>
    <name evidence="2" type="ORF">METZ01_LOCUS309508</name>
</gene>
<dbReference type="SUPFAM" id="SSF75217">
    <property type="entry name" value="alpha/beta knot"/>
    <property type="match status" value="1"/>
</dbReference>
<feature type="domain" description="tRNA methyltransferase TRMD/TRM10-type" evidence="1">
    <location>
        <begin position="1"/>
        <end position="124"/>
    </location>
</feature>
<accession>A0A382N638</accession>
<evidence type="ECO:0000259" key="1">
    <source>
        <dbReference type="Pfam" id="PF01746"/>
    </source>
</evidence>
<organism evidence="2">
    <name type="scientific">marine metagenome</name>
    <dbReference type="NCBI Taxonomy" id="408172"/>
    <lineage>
        <taxon>unclassified sequences</taxon>
        <taxon>metagenomes</taxon>
        <taxon>ecological metagenomes</taxon>
    </lineage>
</organism>
<dbReference type="Pfam" id="PF01746">
    <property type="entry name" value="tRNA_m1G_MT"/>
    <property type="match status" value="1"/>
</dbReference>
<feature type="non-terminal residue" evidence="2">
    <location>
        <position position="124"/>
    </location>
</feature>
<dbReference type="Gene3D" id="3.40.1280.10">
    <property type="match status" value="1"/>
</dbReference>
<proteinExistence type="predicted"/>
<dbReference type="GO" id="GO:0052906">
    <property type="term" value="F:tRNA (guanine(37)-N1)-methyltransferase activity"/>
    <property type="evidence" value="ECO:0007669"/>
    <property type="project" value="InterPro"/>
</dbReference>
<dbReference type="InterPro" id="IPR029026">
    <property type="entry name" value="tRNA_m1G_MTases_N"/>
</dbReference>
<name>A0A382N638_9ZZZZ</name>
<dbReference type="InterPro" id="IPR029028">
    <property type="entry name" value="Alpha/beta_knot_MTases"/>
</dbReference>
<reference evidence="2" key="1">
    <citation type="submission" date="2018-05" db="EMBL/GenBank/DDBJ databases">
        <authorList>
            <person name="Lanie J.A."/>
            <person name="Ng W.-L."/>
            <person name="Kazmierczak K.M."/>
            <person name="Andrzejewski T.M."/>
            <person name="Davidsen T.M."/>
            <person name="Wayne K.J."/>
            <person name="Tettelin H."/>
            <person name="Glass J.I."/>
            <person name="Rusch D."/>
            <person name="Podicherti R."/>
            <person name="Tsui H.-C.T."/>
            <person name="Winkler M.E."/>
        </authorList>
    </citation>
    <scope>NUCLEOTIDE SEQUENCE</scope>
</reference>
<sequence>MNIHTLSLFPELIKNALSEGVIKKAVKNKLLSLNYYDLRNFGIGKYKQVDDTIYGGGPGMVLKPEPIFDGVNKIKSDNLIDDCPVILMSPQGKILNQEKAKRLSKFKDIIVIAGRYEGVDERIV</sequence>
<evidence type="ECO:0000313" key="2">
    <source>
        <dbReference type="EMBL" id="SVC56654.1"/>
    </source>
</evidence>
<protein>
    <recommendedName>
        <fullName evidence="1">tRNA methyltransferase TRMD/TRM10-type domain-containing protein</fullName>
    </recommendedName>
</protein>
<dbReference type="EMBL" id="UINC01098265">
    <property type="protein sequence ID" value="SVC56654.1"/>
    <property type="molecule type" value="Genomic_DNA"/>
</dbReference>
<dbReference type="GO" id="GO:0005829">
    <property type="term" value="C:cytosol"/>
    <property type="evidence" value="ECO:0007669"/>
    <property type="project" value="TreeGrafter"/>
</dbReference>
<dbReference type="PANTHER" id="PTHR46417:SF1">
    <property type="entry name" value="TRNA (GUANINE-N(1)-)-METHYLTRANSFERASE"/>
    <property type="match status" value="1"/>
</dbReference>